<accession>A0A520KX32</accession>
<dbReference type="Proteomes" id="UP000320766">
    <property type="component" value="Unassembled WGS sequence"/>
</dbReference>
<gene>
    <name evidence="1" type="ORF">EF807_04430</name>
</gene>
<proteinExistence type="predicted"/>
<organism evidence="1 2">
    <name type="scientific">Candidatus Methanolliviera hydrocarbonicum</name>
    <dbReference type="NCBI Taxonomy" id="2491085"/>
    <lineage>
        <taxon>Archaea</taxon>
        <taxon>Methanobacteriati</taxon>
        <taxon>Methanobacteriota</taxon>
        <taxon>Candidatus Methanoliparia</taxon>
        <taxon>Candidatus Methanoliparales</taxon>
        <taxon>Candidatus Methanollivieraceae</taxon>
        <taxon>Candidatus Methanolliviera</taxon>
    </lineage>
</organism>
<sequence>MGEDIELERGIIDAMSRVLTELIDTPLVKSIVRLTVNDIDPKSASKLLKALVWGDIEFLVNILGFIPPLVNTVAEILNDLPDELQHFSPKMIDGLVSQVIGDIEIKRLAEGVNGLVQYLSSLIEDDPKFVSDLISNLLSDLLSAIDDKVLGKMMGNLLGVVILMIPELIGILLTDLSGLLSGLLESVKIGDLLSGLFKSVGVGGLLG</sequence>
<reference evidence="1 2" key="1">
    <citation type="journal article" date="2019" name="Nat. Microbiol.">
        <title>Wide diversity of methane and short-chain alkane metabolisms in uncultured archaea.</title>
        <authorList>
            <person name="Borrel G."/>
            <person name="Adam P.S."/>
            <person name="McKay L.J."/>
            <person name="Chen L.X."/>
            <person name="Sierra-Garcia I.N."/>
            <person name="Sieber C.M."/>
            <person name="Letourneur Q."/>
            <person name="Ghozlane A."/>
            <person name="Andersen G.L."/>
            <person name="Li W.J."/>
            <person name="Hallam S.J."/>
            <person name="Muyzer G."/>
            <person name="de Oliveira V.M."/>
            <person name="Inskeep W.P."/>
            <person name="Banfield J.F."/>
            <person name="Gribaldo S."/>
        </authorList>
    </citation>
    <scope>NUCLEOTIDE SEQUENCE [LARGE SCALE GENOMIC DNA]</scope>
    <source>
        <strain evidence="1">NM1b</strain>
    </source>
</reference>
<name>A0A520KX32_9EURY</name>
<dbReference type="AlphaFoldDB" id="A0A520KX32"/>
<protein>
    <submittedName>
        <fullName evidence="1">Uncharacterized protein</fullName>
    </submittedName>
</protein>
<evidence type="ECO:0000313" key="2">
    <source>
        <dbReference type="Proteomes" id="UP000320766"/>
    </source>
</evidence>
<dbReference type="EMBL" id="RXIL01000075">
    <property type="protein sequence ID" value="RZN69545.1"/>
    <property type="molecule type" value="Genomic_DNA"/>
</dbReference>
<evidence type="ECO:0000313" key="1">
    <source>
        <dbReference type="EMBL" id="RZN69545.1"/>
    </source>
</evidence>
<comment type="caution">
    <text evidence="1">The sequence shown here is derived from an EMBL/GenBank/DDBJ whole genome shotgun (WGS) entry which is preliminary data.</text>
</comment>